<evidence type="ECO:0000313" key="2">
    <source>
        <dbReference type="EMBL" id="MDT6989359.1"/>
    </source>
</evidence>
<organism evidence="2 4">
    <name type="scientific">Lactiplantibacillus pentosus</name>
    <name type="common">Lactobacillus pentosus</name>
    <dbReference type="NCBI Taxonomy" id="1589"/>
    <lineage>
        <taxon>Bacteria</taxon>
        <taxon>Bacillati</taxon>
        <taxon>Bacillota</taxon>
        <taxon>Bacilli</taxon>
        <taxon>Lactobacillales</taxon>
        <taxon>Lactobacillaceae</taxon>
        <taxon>Lactiplantibacillus</taxon>
    </lineage>
</organism>
<evidence type="ECO:0000256" key="1">
    <source>
        <dbReference type="SAM" id="Phobius"/>
    </source>
</evidence>
<reference evidence="2" key="1">
    <citation type="submission" date="2023-08" db="EMBL/GenBank/DDBJ databases">
        <authorList>
            <person name="Page C.A."/>
            <person name="Perez-Diaz I.M."/>
        </authorList>
    </citation>
    <scope>NUCLEOTIDE SEQUENCE</scope>
    <source>
        <strain evidence="3">1.8.9</strain>
        <strain evidence="2">7.8.46</strain>
    </source>
</reference>
<dbReference type="EMBL" id="JAVLAO010000001">
    <property type="protein sequence ID" value="MDT7037948.1"/>
    <property type="molecule type" value="Genomic_DNA"/>
</dbReference>
<comment type="caution">
    <text evidence="2">The sequence shown here is derived from an EMBL/GenBank/DDBJ whole genome shotgun (WGS) entry which is preliminary data.</text>
</comment>
<name>A0AAW8VUA7_LACPE</name>
<dbReference type="EMBL" id="JAVLAQ010000001">
    <property type="protein sequence ID" value="MDT6989359.1"/>
    <property type="molecule type" value="Genomic_DNA"/>
</dbReference>
<evidence type="ECO:0000313" key="3">
    <source>
        <dbReference type="EMBL" id="MDT7037948.1"/>
    </source>
</evidence>
<feature type="transmembrane region" description="Helical" evidence="1">
    <location>
        <begin position="14"/>
        <end position="37"/>
    </location>
</feature>
<keyword evidence="1" id="KW-0812">Transmembrane</keyword>
<accession>A0AAW8VUA7</accession>
<dbReference type="Proteomes" id="UP001267003">
    <property type="component" value="Unassembled WGS sequence"/>
</dbReference>
<protein>
    <submittedName>
        <fullName evidence="2">Uncharacterized protein</fullName>
    </submittedName>
</protein>
<evidence type="ECO:0000313" key="4">
    <source>
        <dbReference type="Proteomes" id="UP001267003"/>
    </source>
</evidence>
<gene>
    <name evidence="2" type="ORF">RI536_04490</name>
    <name evidence="3" type="ORF">RI555_02840</name>
</gene>
<proteinExistence type="predicted"/>
<dbReference type="RefSeq" id="WP_257790728.1">
    <property type="nucleotide sequence ID" value="NZ_CP016491.1"/>
</dbReference>
<keyword evidence="1" id="KW-0472">Membrane</keyword>
<dbReference type="AlphaFoldDB" id="A0AAW8VUA7"/>
<keyword evidence="1" id="KW-1133">Transmembrane helix</keyword>
<dbReference type="Proteomes" id="UP001263852">
    <property type="component" value="Unassembled WGS sequence"/>
</dbReference>
<sequence length="44" mass="5297">MTINDGITLIKVFITWWAVSWVLRALLIGGAAMLIYYRWYRHQR</sequence>